<accession>A0A7X2LYA1</accession>
<dbReference type="CDD" id="cd01878">
    <property type="entry name" value="HflX"/>
    <property type="match status" value="1"/>
</dbReference>
<comment type="cofactor">
    <cofactor evidence="8">
        <name>Mg(2+)</name>
        <dbReference type="ChEBI" id="CHEBI:18420"/>
    </cofactor>
</comment>
<feature type="domain" description="Hflx-type G" evidence="9">
    <location>
        <begin position="216"/>
        <end position="378"/>
    </location>
</feature>
<feature type="binding site" evidence="7">
    <location>
        <begin position="356"/>
        <end position="358"/>
    </location>
    <ligand>
        <name>GTP</name>
        <dbReference type="ChEBI" id="CHEBI:37565"/>
    </ligand>
</feature>
<evidence type="ECO:0000313" key="11">
    <source>
        <dbReference type="Proteomes" id="UP000448867"/>
    </source>
</evidence>
<feature type="binding site" evidence="7">
    <location>
        <begin position="269"/>
        <end position="272"/>
    </location>
    <ligand>
        <name>GTP</name>
        <dbReference type="ChEBI" id="CHEBI:37565"/>
    </ligand>
</feature>
<evidence type="ECO:0000256" key="7">
    <source>
        <dbReference type="PIRSR" id="PIRSR006809-1"/>
    </source>
</evidence>
<evidence type="ECO:0000256" key="2">
    <source>
        <dbReference type="ARBA" id="ARBA00022723"/>
    </source>
</evidence>
<evidence type="ECO:0000256" key="1">
    <source>
        <dbReference type="ARBA" id="ARBA00022490"/>
    </source>
</evidence>
<dbReference type="InterPro" id="IPR030394">
    <property type="entry name" value="G_HFLX_dom"/>
</dbReference>
<dbReference type="GO" id="GO:0043022">
    <property type="term" value="F:ribosome binding"/>
    <property type="evidence" value="ECO:0007669"/>
    <property type="project" value="TreeGrafter"/>
</dbReference>
<evidence type="ECO:0000256" key="6">
    <source>
        <dbReference type="HAMAP-Rule" id="MF_00900"/>
    </source>
</evidence>
<dbReference type="HAMAP" id="MF_00900">
    <property type="entry name" value="GTPase_HflX"/>
    <property type="match status" value="1"/>
</dbReference>
<dbReference type="FunFam" id="3.40.50.11060:FF:000001">
    <property type="entry name" value="GTPase HflX"/>
    <property type="match status" value="1"/>
</dbReference>
<dbReference type="PROSITE" id="PS51705">
    <property type="entry name" value="G_HFLX"/>
    <property type="match status" value="1"/>
</dbReference>
<comment type="subunit">
    <text evidence="6">Monomer. Associates with the 50S ribosomal subunit.</text>
</comment>
<dbReference type="Gene3D" id="6.10.250.2860">
    <property type="match status" value="1"/>
</dbReference>
<dbReference type="InterPro" id="IPR005225">
    <property type="entry name" value="Small_GTP-bd"/>
</dbReference>
<dbReference type="AlphaFoldDB" id="A0A7X2LYA1"/>
<dbReference type="Pfam" id="PF01926">
    <property type="entry name" value="MMR_HSR1"/>
    <property type="match status" value="1"/>
</dbReference>
<dbReference type="InterPro" id="IPR032305">
    <property type="entry name" value="GTP-bd_M"/>
</dbReference>
<gene>
    <name evidence="6 10" type="primary">hflX</name>
    <name evidence="10" type="ORF">GJU40_00700</name>
</gene>
<reference evidence="10 11" key="1">
    <citation type="submission" date="2019-11" db="EMBL/GenBank/DDBJ databases">
        <title>Bacillus lacus genome.</title>
        <authorList>
            <person name="Allen C.J."/>
            <person name="Newman J.D."/>
        </authorList>
    </citation>
    <scope>NUCLEOTIDE SEQUENCE [LARGE SCALE GENOMIC DNA]</scope>
    <source>
        <strain evidence="10 11">KCTC 33946</strain>
    </source>
</reference>
<dbReference type="GO" id="GO:0003924">
    <property type="term" value="F:GTPase activity"/>
    <property type="evidence" value="ECO:0007669"/>
    <property type="project" value="UniProtKB-UniRule"/>
</dbReference>
<feature type="binding site" evidence="7">
    <location>
        <begin position="222"/>
        <end position="229"/>
    </location>
    <ligand>
        <name>GTP</name>
        <dbReference type="ChEBI" id="CHEBI:37565"/>
    </ligand>
</feature>
<evidence type="ECO:0000259" key="9">
    <source>
        <dbReference type="PROSITE" id="PS51705"/>
    </source>
</evidence>
<keyword evidence="3 6" id="KW-0547">Nucleotide-binding</keyword>
<evidence type="ECO:0000256" key="3">
    <source>
        <dbReference type="ARBA" id="ARBA00022741"/>
    </source>
</evidence>
<dbReference type="InterPro" id="IPR042108">
    <property type="entry name" value="GTPase_HflX_N_sf"/>
</dbReference>
<dbReference type="Gene3D" id="3.40.50.11060">
    <property type="entry name" value="GTPase HflX, N-terminal domain"/>
    <property type="match status" value="1"/>
</dbReference>
<keyword evidence="11" id="KW-1185">Reference proteome</keyword>
<feature type="binding site" evidence="8">
    <location>
        <position position="249"/>
    </location>
    <ligand>
        <name>Mg(2+)</name>
        <dbReference type="ChEBI" id="CHEBI:18420"/>
    </ligand>
</feature>
<dbReference type="PANTHER" id="PTHR10229:SF0">
    <property type="entry name" value="GTP-BINDING PROTEIN 6-RELATED"/>
    <property type="match status" value="1"/>
</dbReference>
<name>A0A7X2LYA1_9BACI</name>
<protein>
    <recommendedName>
        <fullName evidence="6">GTPase HflX</fullName>
    </recommendedName>
    <alternativeName>
        <fullName evidence="6">GTP-binding protein HflX</fullName>
    </alternativeName>
</protein>
<dbReference type="SUPFAM" id="SSF52540">
    <property type="entry name" value="P-loop containing nucleoside triphosphate hydrolases"/>
    <property type="match status" value="1"/>
</dbReference>
<feature type="binding site" evidence="7">
    <location>
        <begin position="247"/>
        <end position="251"/>
    </location>
    <ligand>
        <name>GTP</name>
        <dbReference type="ChEBI" id="CHEBI:37565"/>
    </ligand>
</feature>
<dbReference type="Proteomes" id="UP000448867">
    <property type="component" value="Unassembled WGS sequence"/>
</dbReference>
<evidence type="ECO:0000256" key="4">
    <source>
        <dbReference type="ARBA" id="ARBA00022842"/>
    </source>
</evidence>
<dbReference type="InterPro" id="IPR006073">
    <property type="entry name" value="GTP-bd"/>
</dbReference>
<keyword evidence="5 6" id="KW-0342">GTP-binding</keyword>
<dbReference type="EMBL" id="WKKI01000001">
    <property type="protein sequence ID" value="MRX70687.1"/>
    <property type="molecule type" value="Genomic_DNA"/>
</dbReference>
<evidence type="ECO:0000256" key="8">
    <source>
        <dbReference type="PIRSR" id="PIRSR006809-2"/>
    </source>
</evidence>
<organism evidence="10 11">
    <name type="scientific">Metabacillus lacus</name>
    <dbReference type="NCBI Taxonomy" id="1983721"/>
    <lineage>
        <taxon>Bacteria</taxon>
        <taxon>Bacillati</taxon>
        <taxon>Bacillota</taxon>
        <taxon>Bacilli</taxon>
        <taxon>Bacillales</taxon>
        <taxon>Bacillaceae</taxon>
        <taxon>Metabacillus</taxon>
    </lineage>
</organism>
<dbReference type="InterPro" id="IPR016496">
    <property type="entry name" value="GTPase_HflX"/>
</dbReference>
<dbReference type="GO" id="GO:0005525">
    <property type="term" value="F:GTP binding"/>
    <property type="evidence" value="ECO:0007669"/>
    <property type="project" value="UniProtKB-UniRule"/>
</dbReference>
<dbReference type="PIRSF" id="PIRSF006809">
    <property type="entry name" value="GTP-binding_hflX_prd"/>
    <property type="match status" value="1"/>
</dbReference>
<feature type="binding site" evidence="7">
    <location>
        <begin position="335"/>
        <end position="338"/>
    </location>
    <ligand>
        <name>GTP</name>
        <dbReference type="ChEBI" id="CHEBI:37565"/>
    </ligand>
</feature>
<dbReference type="GO" id="GO:0046872">
    <property type="term" value="F:metal ion binding"/>
    <property type="evidence" value="ECO:0007669"/>
    <property type="project" value="UniProtKB-KW"/>
</dbReference>
<dbReference type="InterPro" id="IPR027417">
    <property type="entry name" value="P-loop_NTPase"/>
</dbReference>
<dbReference type="Pfam" id="PF13167">
    <property type="entry name" value="GTP-bdg_N"/>
    <property type="match status" value="1"/>
</dbReference>
<comment type="similarity">
    <text evidence="6">Belongs to the TRAFAC class OBG-HflX-like GTPase superfamily. HflX GTPase family.</text>
</comment>
<keyword evidence="4 8" id="KW-0460">Magnesium</keyword>
<dbReference type="PRINTS" id="PR00326">
    <property type="entry name" value="GTP1OBG"/>
</dbReference>
<dbReference type="PANTHER" id="PTHR10229">
    <property type="entry name" value="GTP-BINDING PROTEIN HFLX"/>
    <property type="match status" value="1"/>
</dbReference>
<dbReference type="GO" id="GO:0005737">
    <property type="term" value="C:cytoplasm"/>
    <property type="evidence" value="ECO:0007669"/>
    <property type="project" value="UniProtKB-SubCell"/>
</dbReference>
<dbReference type="Pfam" id="PF16360">
    <property type="entry name" value="GTP-bdg_M"/>
    <property type="match status" value="1"/>
</dbReference>
<proteinExistence type="inferred from homology"/>
<sequence length="438" mass="50283">MIREIIHRKRQEYLLNNIDQQTSEVVLLVGCQLPYNTDEHFENSMNELASLTKTANGTVRMVFSQKRDRVHSATYIGKGKLEELCNVLEETEADVIIFNDELSPSQLRNLSSELDARIIDRTQLILDIFAQRARTKEGKLQVELAQLNYLLPRLSGQGINLSRQGAGIGTRGPGETQLETDRRHIRTRVYEIHQQLLQIVNHRTRYRERRKRNRAFQIALVGYTNAGKSTLFNRLTEAESFEENLLFATLDPMTRKTILPSGYQALLTDTVGFIQDLPTTLVAAFRSTLEEVKEADFILHIVDSSNEDYENHEKTVYTLLEELDAASIPILTVYNKQDEQSLNFVPSPRSEFIQISAYQKEDVDRLKGKIQYYLKKEMENYSVKIPPAEGKLLSQLRTDTIVEELKFVEEEDVYNVRGSVFSSHSIAGDIEKYSQKGK</sequence>
<dbReference type="InterPro" id="IPR025121">
    <property type="entry name" value="GTPase_HflX_N"/>
</dbReference>
<comment type="caution">
    <text evidence="10">The sequence shown here is derived from an EMBL/GenBank/DDBJ whole genome shotgun (WGS) entry which is preliminary data.</text>
</comment>
<keyword evidence="2 8" id="KW-0479">Metal-binding</keyword>
<dbReference type="NCBIfam" id="TIGR03156">
    <property type="entry name" value="GTP_HflX"/>
    <property type="match status" value="1"/>
</dbReference>
<dbReference type="NCBIfam" id="TIGR00231">
    <property type="entry name" value="small_GTP"/>
    <property type="match status" value="1"/>
</dbReference>
<dbReference type="OrthoDB" id="9812272at2"/>
<comment type="function">
    <text evidence="6">GTPase that associates with the 50S ribosomal subunit and may have a role during protein synthesis or ribosome biogenesis.</text>
</comment>
<evidence type="ECO:0000256" key="5">
    <source>
        <dbReference type="ARBA" id="ARBA00023134"/>
    </source>
</evidence>
<evidence type="ECO:0000313" key="10">
    <source>
        <dbReference type="EMBL" id="MRX70687.1"/>
    </source>
</evidence>
<feature type="binding site" evidence="8">
    <location>
        <position position="229"/>
    </location>
    <ligand>
        <name>Mg(2+)</name>
        <dbReference type="ChEBI" id="CHEBI:18420"/>
    </ligand>
</feature>
<dbReference type="Gene3D" id="3.40.50.300">
    <property type="entry name" value="P-loop containing nucleotide triphosphate hydrolases"/>
    <property type="match status" value="1"/>
</dbReference>
<comment type="subcellular location">
    <subcellularLocation>
        <location evidence="6">Cytoplasm</location>
    </subcellularLocation>
    <text evidence="6">May associate with membranes.</text>
</comment>
<keyword evidence="1 6" id="KW-0963">Cytoplasm</keyword>